<keyword evidence="2" id="KW-1133">Transmembrane helix</keyword>
<proteinExistence type="predicted"/>
<keyword evidence="2" id="KW-0472">Membrane</keyword>
<evidence type="ECO:0000256" key="1">
    <source>
        <dbReference type="SAM" id="MobiDB-lite"/>
    </source>
</evidence>
<feature type="region of interest" description="Disordered" evidence="1">
    <location>
        <begin position="742"/>
        <end position="762"/>
    </location>
</feature>
<feature type="chain" id="PRO_5045275390" evidence="3">
    <location>
        <begin position="19"/>
        <end position="1259"/>
    </location>
</feature>
<feature type="compositionally biased region" description="Polar residues" evidence="1">
    <location>
        <begin position="846"/>
        <end position="861"/>
    </location>
</feature>
<protein>
    <submittedName>
        <fullName evidence="4">Uncharacterized protein</fullName>
    </submittedName>
</protein>
<organism evidence="4 5">
    <name type="scientific">Lodderomyces beijingensis</name>
    <dbReference type="NCBI Taxonomy" id="1775926"/>
    <lineage>
        <taxon>Eukaryota</taxon>
        <taxon>Fungi</taxon>
        <taxon>Dikarya</taxon>
        <taxon>Ascomycota</taxon>
        <taxon>Saccharomycotina</taxon>
        <taxon>Pichiomycetes</taxon>
        <taxon>Debaryomycetaceae</taxon>
        <taxon>Candida/Lodderomyces clade</taxon>
        <taxon>Lodderomyces</taxon>
    </lineage>
</organism>
<feature type="compositionally biased region" description="Basic and acidic residues" evidence="1">
    <location>
        <begin position="542"/>
        <end position="556"/>
    </location>
</feature>
<feature type="region of interest" description="Disordered" evidence="1">
    <location>
        <begin position="1091"/>
        <end position="1128"/>
    </location>
</feature>
<feature type="region of interest" description="Disordered" evidence="1">
    <location>
        <begin position="169"/>
        <end position="192"/>
    </location>
</feature>
<feature type="region of interest" description="Disordered" evidence="1">
    <location>
        <begin position="376"/>
        <end position="402"/>
    </location>
</feature>
<gene>
    <name evidence="4" type="ORF">LODBEIA_P52730</name>
</gene>
<feature type="compositionally biased region" description="Basic and acidic residues" evidence="1">
    <location>
        <begin position="179"/>
        <end position="192"/>
    </location>
</feature>
<feature type="region of interest" description="Disordered" evidence="1">
    <location>
        <begin position="1150"/>
        <end position="1170"/>
    </location>
</feature>
<feature type="region of interest" description="Disordered" evidence="1">
    <location>
        <begin position="834"/>
        <end position="902"/>
    </location>
</feature>
<evidence type="ECO:0000256" key="2">
    <source>
        <dbReference type="SAM" id="Phobius"/>
    </source>
</evidence>
<evidence type="ECO:0000313" key="5">
    <source>
        <dbReference type="Proteomes" id="UP001497383"/>
    </source>
</evidence>
<dbReference type="Proteomes" id="UP001497383">
    <property type="component" value="Chromosome 6"/>
</dbReference>
<feature type="compositionally biased region" description="Polar residues" evidence="1">
    <location>
        <begin position="476"/>
        <end position="511"/>
    </location>
</feature>
<name>A0ABP0ZSG2_9ASCO</name>
<feature type="region of interest" description="Disordered" evidence="1">
    <location>
        <begin position="1191"/>
        <end position="1210"/>
    </location>
</feature>
<sequence>MNFMTSILLLSSQAYLHSTFTHYTSNFSAIETPAPFIQNTSSLNYNETNHIFAKIESEHQVYDSSRSTDDTSDSVSAVDLDHLKKIIIGGRTFLACTDCDDSSYSDSEEQIFAQAPIQEPMGLELERHGGEYMPIYKRDVQAQQILEDGKIRELAKKLLKWGIKEPFEKMHPPKRPAHRCKEEASKPKEKEVKHITKVMTVTVSKTVTVGKNEPSKPTKNHFLSMLTSILQSSTAAKYPPRITVTSKWTSQVTKTVDVPGGLVKTHSGRFDFSSSVPNKFSSAALPTTTNTRRIPPQVTSPTELPLLPTATSTFSTSSTRKVGSTNDESFLSKLTSLLPTTTLKVYPLPVPDFHSTLDGFSSQHQRKLLTLSENTKGAISTTRPRHDSSSQSDFESFPTEPFFEDDDFPNEDDYGFEITTTTSKPPPPHKALPLTSLRHEARTTRKITHSSANVKSRFPSTEWEEQDSSRRLESQYDVSSTFVPKPPSSISMPSTYWTNTKFFPSQSISLDPTTTPEPEPEFEPQPEPEPEPESEFGPQPKPESESKSEPKPEPEPAFKPSITQKKNTADFELNVPTPPPFLKPSSEETRYAADSSTSFNLGSSATSEAPSKSPSSPVKTSGTTKSLTLSDSPKKKKKTSSPPLDASKPEPSQVREDVVFESELDTEAEDETDSFPMSTGIFVPDDSVFSTAFPSPSAPETAPSFKFSSPNASLVKSVITPIPSATRDSPETTSHRILPIDSKHTGFIDGKGGHSGNSGKEKIIDVPKSWKSLFSKIIASTSARKTIHSTSTSKSTLQYLKPTKSQSIPFPTRTAVEHDEGYLCIGTCEETQSQVTGTKSAPILTKPSTGTKSQKQKSYTLDTDGELSISTTSGVKHGLTRTQEEEEEKEADPPSVSDDPEMTYSILPIGGTTIVYSNPGVSELPTVPSHYFENPDESETSGGTTTAMNMLDPDHFFSSPIQSSEPPAAEQPEVTYSILPIEGTTIILNPDDAPPMPFPNFQDPPEESGPEITYSILPIGGTTIILDPERAFETETEPGFPPDMPTGIPMEMPTDMDMPMEMPTGVPTGMPTGMPSWFPSTFSLTFPTRMRSTFSRPAPSDEPEVSAPTSSMSGHRSRAKASSSSMSRSRYIEELISNISASLLPRNHSLDLPKLTTRSPRAKTKSVSSANGTTFVNGTLSYASASKKDPRLTGITLTPEPSGQSNAKAASKQASQGFTGVVLPPRQHILRSFSTVLDLSGCYMAMGALILVVSLMVLG</sequence>
<feature type="compositionally biased region" description="Acidic residues" evidence="1">
    <location>
        <begin position="518"/>
        <end position="534"/>
    </location>
</feature>
<feature type="region of interest" description="Disordered" evidence="1">
    <location>
        <begin position="418"/>
        <end position="437"/>
    </location>
</feature>
<dbReference type="EMBL" id="OZ022410">
    <property type="protein sequence ID" value="CAK9441405.1"/>
    <property type="molecule type" value="Genomic_DNA"/>
</dbReference>
<accession>A0ABP0ZSG2</accession>
<feature type="region of interest" description="Disordered" evidence="1">
    <location>
        <begin position="443"/>
        <end position="680"/>
    </location>
</feature>
<feature type="signal peptide" evidence="3">
    <location>
        <begin position="1"/>
        <end position="18"/>
    </location>
</feature>
<dbReference type="GeneID" id="92210469"/>
<keyword evidence="3" id="KW-0732">Signal</keyword>
<feature type="compositionally biased region" description="Acidic residues" evidence="1">
    <location>
        <begin position="659"/>
        <end position="673"/>
    </location>
</feature>
<feature type="compositionally biased region" description="Low complexity" evidence="1">
    <location>
        <begin position="602"/>
        <end position="631"/>
    </location>
</feature>
<evidence type="ECO:0000313" key="4">
    <source>
        <dbReference type="EMBL" id="CAK9441405.1"/>
    </source>
</evidence>
<keyword evidence="5" id="KW-1185">Reference proteome</keyword>
<reference evidence="4 5" key="1">
    <citation type="submission" date="2024-03" db="EMBL/GenBank/DDBJ databases">
        <authorList>
            <person name="Brejova B."/>
        </authorList>
    </citation>
    <scope>NUCLEOTIDE SEQUENCE [LARGE SCALE GENOMIC DNA]</scope>
    <source>
        <strain evidence="4 5">CBS 14171</strain>
    </source>
</reference>
<evidence type="ECO:0000256" key="3">
    <source>
        <dbReference type="SAM" id="SignalP"/>
    </source>
</evidence>
<feature type="transmembrane region" description="Helical" evidence="2">
    <location>
        <begin position="1236"/>
        <end position="1258"/>
    </location>
</feature>
<dbReference type="RefSeq" id="XP_066832211.1">
    <property type="nucleotide sequence ID" value="XM_066975587.1"/>
</dbReference>
<keyword evidence="2" id="KW-0812">Transmembrane</keyword>